<gene>
    <name evidence="5" type="ORF">KUTeg_015424</name>
</gene>
<keyword evidence="6" id="KW-1185">Reference proteome</keyword>
<comment type="caution">
    <text evidence="3">Lacks conserved residue(s) required for the propagation of feature annotation.</text>
</comment>
<dbReference type="Proteomes" id="UP001217089">
    <property type="component" value="Unassembled WGS sequence"/>
</dbReference>
<feature type="domain" description="CUB" evidence="4">
    <location>
        <begin position="67"/>
        <end position="179"/>
    </location>
</feature>
<evidence type="ECO:0000256" key="1">
    <source>
        <dbReference type="ARBA" id="ARBA00022737"/>
    </source>
</evidence>
<accession>A0ABQ9EQ96</accession>
<reference evidence="5 6" key="1">
    <citation type="submission" date="2022-12" db="EMBL/GenBank/DDBJ databases">
        <title>Chromosome-level genome of Tegillarca granosa.</title>
        <authorList>
            <person name="Kim J."/>
        </authorList>
    </citation>
    <scope>NUCLEOTIDE SEQUENCE [LARGE SCALE GENOMIC DNA]</scope>
    <source>
        <strain evidence="5">Teg-2019</strain>
        <tissue evidence="5">Adductor muscle</tissue>
    </source>
</reference>
<evidence type="ECO:0000256" key="2">
    <source>
        <dbReference type="ARBA" id="ARBA00023157"/>
    </source>
</evidence>
<feature type="non-terminal residue" evidence="5">
    <location>
        <position position="931"/>
    </location>
</feature>
<dbReference type="InterPro" id="IPR000859">
    <property type="entry name" value="CUB_dom"/>
</dbReference>
<dbReference type="PANTHER" id="PTHR24251">
    <property type="entry name" value="OVOCHYMASE-RELATED"/>
    <property type="match status" value="1"/>
</dbReference>
<comment type="caution">
    <text evidence="5">The sequence shown here is derived from an EMBL/GenBank/DDBJ whole genome shotgun (WGS) entry which is preliminary data.</text>
</comment>
<organism evidence="5 6">
    <name type="scientific">Tegillarca granosa</name>
    <name type="common">Malaysian cockle</name>
    <name type="synonym">Anadara granosa</name>
    <dbReference type="NCBI Taxonomy" id="220873"/>
    <lineage>
        <taxon>Eukaryota</taxon>
        <taxon>Metazoa</taxon>
        <taxon>Spiralia</taxon>
        <taxon>Lophotrochozoa</taxon>
        <taxon>Mollusca</taxon>
        <taxon>Bivalvia</taxon>
        <taxon>Autobranchia</taxon>
        <taxon>Pteriomorphia</taxon>
        <taxon>Arcoida</taxon>
        <taxon>Arcoidea</taxon>
        <taxon>Arcidae</taxon>
        <taxon>Tegillarca</taxon>
    </lineage>
</organism>
<feature type="domain" description="CUB" evidence="4">
    <location>
        <begin position="283"/>
        <end position="400"/>
    </location>
</feature>
<dbReference type="InterPro" id="IPR035914">
    <property type="entry name" value="Sperma_CUB_dom_sf"/>
</dbReference>
<name>A0ABQ9EQ96_TEGGR</name>
<keyword evidence="2" id="KW-1015">Disulfide bond</keyword>
<dbReference type="Gene3D" id="2.60.120.290">
    <property type="entry name" value="Spermadhesin, CUB domain"/>
    <property type="match status" value="9"/>
</dbReference>
<feature type="domain" description="CUB" evidence="4">
    <location>
        <begin position="611"/>
        <end position="735"/>
    </location>
</feature>
<protein>
    <recommendedName>
        <fullName evidence="4">CUB domain-containing protein</fullName>
    </recommendedName>
</protein>
<dbReference type="EMBL" id="JARBDR010000793">
    <property type="protein sequence ID" value="KAJ8307340.1"/>
    <property type="molecule type" value="Genomic_DNA"/>
</dbReference>
<feature type="domain" description="CUB" evidence="4">
    <location>
        <begin position="9"/>
        <end position="61"/>
    </location>
</feature>
<feature type="domain" description="CUB" evidence="4">
    <location>
        <begin position="515"/>
        <end position="607"/>
    </location>
</feature>
<dbReference type="CDD" id="cd00041">
    <property type="entry name" value="CUB"/>
    <property type="match status" value="8"/>
</dbReference>
<feature type="domain" description="CUB" evidence="4">
    <location>
        <begin position="734"/>
        <end position="800"/>
    </location>
</feature>
<feature type="domain" description="CUB" evidence="4">
    <location>
        <begin position="404"/>
        <end position="516"/>
    </location>
</feature>
<proteinExistence type="predicted"/>
<feature type="domain" description="CUB" evidence="4">
    <location>
        <begin position="801"/>
        <end position="921"/>
    </location>
</feature>
<dbReference type="PROSITE" id="PS01180">
    <property type="entry name" value="CUB"/>
    <property type="match status" value="9"/>
</dbReference>
<dbReference type="Pfam" id="PF00431">
    <property type="entry name" value="CUB"/>
    <property type="match status" value="9"/>
</dbReference>
<evidence type="ECO:0000313" key="5">
    <source>
        <dbReference type="EMBL" id="KAJ8307340.1"/>
    </source>
</evidence>
<dbReference type="SUPFAM" id="SSF49854">
    <property type="entry name" value="Spermadhesin, CUB domain"/>
    <property type="match status" value="9"/>
</dbReference>
<evidence type="ECO:0000256" key="3">
    <source>
        <dbReference type="PROSITE-ProRule" id="PRU00059"/>
    </source>
</evidence>
<evidence type="ECO:0000313" key="6">
    <source>
        <dbReference type="Proteomes" id="UP001217089"/>
    </source>
</evidence>
<sequence>MGKNLMKRIRDGPYESSPLLQRYCSSVSPAPLQTTGPYATVKFHSDYSMNDRGFHITYAAISAGPQCGGALTTDTGTIQSPNYPNAYNHDASCVWTITVSPADTIRFSFTTMDLEHHSNCNYDYVEVRDGPNENADLLGRYCGSTVPSTLISSSNTLYILFRSDSSNAASGFQARWTVENPDSANGCIYDYLENNMFFHGLFLKNNKINLISVLSSIHCLLNFQLHIRNGGSSAAPLLGTYCGDQIPQDVVTTQSMMWIKFVTDGSVSNTGFQATYSVSEEVCGGVLSDNTGTFASPGHPNSYPHGANCTWFLQASPGLVIRLTFNVFSIEEHNIAEGVSHQFLRAPITNGGYMTSPLIGKYCGTTIDNIIRSHSNRLWLRLKTDLSVANRGFKVFYDATSSGCGADLTSPTGGFVSPNYPLPYDHNAECFWTITISRGSKIRLTFTDFNLEPQASCRYDYVQIRNGDSRDSPLIGKYCGTTLPAPITSSGEHLWLNFRSDYSVANNGFRLEYINNGRECIWSITVATGMAVELNISDFDLETHTQCRFDVLEVFNGPDDQSPRLVQICHTQTKPQLITTTGNQMFVRFKSDASVNGRGFSATYRSIAGGCGGNFSTPSSVILSKNYPNDYPPNTVCTWLITVEPQKVVVLTFLNFDVETHSTCRYDYVARKSSQNSCVYDGSDINAPMLIKHCGNSLPVPSIYRSSGNQMYIRMRTDSSVTGCGGLLNAEEDGVITSPNYPENYDRASNCSWLITADHSDDKVTLTFTDINIEPHGTCDHDSVTVYNGDDAGAPVIGSYCGNTVPTPITSYGSSIAERGSFLSPSYPDNYPLDTECVWTFSIAPGNRIMISFSLFNIEEHETCNSDYVEFREADVNGRLIGRFCGTNTPGNITAINGLWMKFRSDSENTGIGFMGQYSTSRLLNKIFSLV</sequence>
<evidence type="ECO:0000259" key="4">
    <source>
        <dbReference type="PROSITE" id="PS01180"/>
    </source>
</evidence>
<keyword evidence="1" id="KW-0677">Repeat</keyword>
<feature type="domain" description="CUB" evidence="4">
    <location>
        <begin position="225"/>
        <end position="279"/>
    </location>
</feature>
<dbReference type="SMART" id="SM00042">
    <property type="entry name" value="CUB"/>
    <property type="match status" value="8"/>
</dbReference>